<evidence type="ECO:0000313" key="3">
    <source>
        <dbReference type="Proteomes" id="UP000001449"/>
    </source>
</evidence>
<dbReference type="InParanoid" id="B8LBI5"/>
<dbReference type="RefSeq" id="XP_002296491.1">
    <property type="nucleotide sequence ID" value="XM_002296455.1"/>
</dbReference>
<dbReference type="HOGENOM" id="CLU_673540_0_0_1"/>
<reference evidence="2 3" key="2">
    <citation type="journal article" date="2008" name="Nature">
        <title>The Phaeodactylum genome reveals the evolutionary history of diatom genomes.</title>
        <authorList>
            <person name="Bowler C."/>
            <person name="Allen A.E."/>
            <person name="Badger J.H."/>
            <person name="Grimwood J."/>
            <person name="Jabbari K."/>
            <person name="Kuo A."/>
            <person name="Maheswari U."/>
            <person name="Martens C."/>
            <person name="Maumus F."/>
            <person name="Otillar R.P."/>
            <person name="Rayko E."/>
            <person name="Salamov A."/>
            <person name="Vandepoele K."/>
            <person name="Beszteri B."/>
            <person name="Gruber A."/>
            <person name="Heijde M."/>
            <person name="Katinka M."/>
            <person name="Mock T."/>
            <person name="Valentin K."/>
            <person name="Verret F."/>
            <person name="Berges J.A."/>
            <person name="Brownlee C."/>
            <person name="Cadoret J.P."/>
            <person name="Chiovitti A."/>
            <person name="Choi C.J."/>
            <person name="Coesel S."/>
            <person name="De Martino A."/>
            <person name="Detter J.C."/>
            <person name="Durkin C."/>
            <person name="Falciatore A."/>
            <person name="Fournet J."/>
            <person name="Haruta M."/>
            <person name="Huysman M.J."/>
            <person name="Jenkins B.D."/>
            <person name="Jiroutova K."/>
            <person name="Jorgensen R.E."/>
            <person name="Joubert Y."/>
            <person name="Kaplan A."/>
            <person name="Kroger N."/>
            <person name="Kroth P.G."/>
            <person name="La Roche J."/>
            <person name="Lindquist E."/>
            <person name="Lommer M."/>
            <person name="Martin-Jezequel V."/>
            <person name="Lopez P.J."/>
            <person name="Lucas S."/>
            <person name="Mangogna M."/>
            <person name="McGinnis K."/>
            <person name="Medlin L.K."/>
            <person name="Montsant A."/>
            <person name="Oudot-Le Secq M.P."/>
            <person name="Napoli C."/>
            <person name="Obornik M."/>
            <person name="Parker M.S."/>
            <person name="Petit J.L."/>
            <person name="Porcel B.M."/>
            <person name="Poulsen N."/>
            <person name="Robison M."/>
            <person name="Rychlewski L."/>
            <person name="Rynearson T.A."/>
            <person name="Schmutz J."/>
            <person name="Shapiro H."/>
            <person name="Siaut M."/>
            <person name="Stanley M."/>
            <person name="Sussman M.R."/>
            <person name="Taylor A.R."/>
            <person name="Vardi A."/>
            <person name="von Dassow P."/>
            <person name="Vyverman W."/>
            <person name="Willis A."/>
            <person name="Wyrwicz L.S."/>
            <person name="Rokhsar D.S."/>
            <person name="Weissenbach J."/>
            <person name="Armbrust E.V."/>
            <person name="Green B.R."/>
            <person name="Van de Peer Y."/>
            <person name="Grigoriev I.V."/>
        </authorList>
    </citation>
    <scope>NUCLEOTIDE SEQUENCE [LARGE SCALE GENOMIC DNA]</scope>
    <source>
        <strain evidence="2 3">CCMP1335</strain>
    </source>
</reference>
<keyword evidence="3" id="KW-1185">Reference proteome</keyword>
<feature type="compositionally biased region" description="Gly residues" evidence="1">
    <location>
        <begin position="261"/>
        <end position="272"/>
    </location>
</feature>
<sequence length="409" mass="45230">MTLDRNDSLKDGTTVLMVAEIPAKAEMYLRRTATEGLVHKIGVARHLNNGNAGDGETEQGNSTTKEHLTDMYMSNMDKFDLVAARATAYDFRHIALIPTLRDVDSKDPKFWFNDDGRDLFDHYTTITIEEVRKWQLALNRYTKQDITGELWDRVKIVYDQVRKSESGALTLLKLVYEKTMLMTQENTESINALQEVTVPCTTILRRVKEVFIGAVTMYNSLCLSNKWYNPNNRGGGVHSCWNCEEGPEENREKYLKEKESGGGSQGSAGGTGKNYQRQSFSAHKEGIGVAYVDGRLQCFCKHGCNWNVSHTSNFHKKWLVSQSTFRLPSTHPFQKALNVNAPSASPSTPTSASSVSWSASAVPTAASANAAVSAIDRNKIAAAFGRVESSTLNADTAAVIGILKEALLN</sequence>
<feature type="region of interest" description="Disordered" evidence="1">
    <location>
        <begin position="252"/>
        <end position="276"/>
    </location>
</feature>
<dbReference type="Proteomes" id="UP000001449">
    <property type="component" value="Chromosome 11"/>
</dbReference>
<dbReference type="PaxDb" id="35128-Thaps8874"/>
<accession>B8LBI5</accession>
<gene>
    <name evidence="2" type="ORF">THAPSDRAFT_8874</name>
</gene>
<proteinExistence type="predicted"/>
<dbReference type="AlphaFoldDB" id="B8LBI5"/>
<dbReference type="KEGG" id="tps:THAPSDRAFT_8874"/>
<dbReference type="EMBL" id="DS999415">
    <property type="protein sequence ID" value="EED87187.1"/>
    <property type="molecule type" value="Genomic_DNA"/>
</dbReference>
<dbReference type="GeneID" id="7444504"/>
<evidence type="ECO:0000313" key="2">
    <source>
        <dbReference type="EMBL" id="EED87187.1"/>
    </source>
</evidence>
<protein>
    <submittedName>
        <fullName evidence="2">Uncharacterized protein</fullName>
    </submittedName>
</protein>
<name>B8LBI5_THAPS</name>
<organism evidence="2 3">
    <name type="scientific">Thalassiosira pseudonana</name>
    <name type="common">Marine diatom</name>
    <name type="synonym">Cyclotella nana</name>
    <dbReference type="NCBI Taxonomy" id="35128"/>
    <lineage>
        <taxon>Eukaryota</taxon>
        <taxon>Sar</taxon>
        <taxon>Stramenopiles</taxon>
        <taxon>Ochrophyta</taxon>
        <taxon>Bacillariophyta</taxon>
        <taxon>Coscinodiscophyceae</taxon>
        <taxon>Thalassiosirophycidae</taxon>
        <taxon>Thalassiosirales</taxon>
        <taxon>Thalassiosiraceae</taxon>
        <taxon>Thalassiosira</taxon>
    </lineage>
</organism>
<reference evidence="2 3" key="1">
    <citation type="journal article" date="2004" name="Science">
        <title>The genome of the diatom Thalassiosira pseudonana: ecology, evolution, and metabolism.</title>
        <authorList>
            <person name="Armbrust E.V."/>
            <person name="Berges J.A."/>
            <person name="Bowler C."/>
            <person name="Green B.R."/>
            <person name="Martinez D."/>
            <person name="Putnam N.H."/>
            <person name="Zhou S."/>
            <person name="Allen A.E."/>
            <person name="Apt K.E."/>
            <person name="Bechner M."/>
            <person name="Brzezinski M.A."/>
            <person name="Chaal B.K."/>
            <person name="Chiovitti A."/>
            <person name="Davis A.K."/>
            <person name="Demarest M.S."/>
            <person name="Detter J.C."/>
            <person name="Glavina T."/>
            <person name="Goodstein D."/>
            <person name="Hadi M.Z."/>
            <person name="Hellsten U."/>
            <person name="Hildebrand M."/>
            <person name="Jenkins B.D."/>
            <person name="Jurka J."/>
            <person name="Kapitonov V.V."/>
            <person name="Kroger N."/>
            <person name="Lau W.W."/>
            <person name="Lane T.W."/>
            <person name="Larimer F.W."/>
            <person name="Lippmeier J.C."/>
            <person name="Lucas S."/>
            <person name="Medina M."/>
            <person name="Montsant A."/>
            <person name="Obornik M."/>
            <person name="Parker M.S."/>
            <person name="Palenik B."/>
            <person name="Pazour G.J."/>
            <person name="Richardson P.M."/>
            <person name="Rynearson T.A."/>
            <person name="Saito M.A."/>
            <person name="Schwartz D.C."/>
            <person name="Thamatrakoln K."/>
            <person name="Valentin K."/>
            <person name="Vardi A."/>
            <person name="Wilkerson F.P."/>
            <person name="Rokhsar D.S."/>
        </authorList>
    </citation>
    <scope>NUCLEOTIDE SEQUENCE [LARGE SCALE GENOMIC DNA]</scope>
    <source>
        <strain evidence="2 3">CCMP1335</strain>
    </source>
</reference>
<evidence type="ECO:0000256" key="1">
    <source>
        <dbReference type="SAM" id="MobiDB-lite"/>
    </source>
</evidence>